<feature type="coiled-coil region" evidence="1">
    <location>
        <begin position="28"/>
        <end position="55"/>
    </location>
</feature>
<comment type="caution">
    <text evidence="3">The sequence shown here is derived from an EMBL/GenBank/DDBJ whole genome shotgun (WGS) entry which is preliminary data.</text>
</comment>
<sequence>MSTFTKEWLLKTIAELEEERDATPGAVNEDAARALEAMKIALASLEADVVAWTDEQELRDVEKYGFGYLFTANPVTPNADPHRVIKLYAAPPVPVSVPDEATPDNIQMLASTFAPCGVTYQWDRDDCNAAADSWNACRAAMLQGADPDFREISNSSTKHFRENAETSTKCWCRTCRPVTFADSHFVVCPECGNKRCPHANDHRHACTGSNEPGQEGSAYPAAPQQEVK</sequence>
<keyword evidence="1" id="KW-0175">Coiled coil</keyword>
<gene>
    <name evidence="3" type="ORF">SS59_00425</name>
</gene>
<dbReference type="EMBL" id="JZYN01000001">
    <property type="protein sequence ID" value="KJM70342.1"/>
    <property type="molecule type" value="Genomic_DNA"/>
</dbReference>
<dbReference type="RefSeq" id="WP_045345497.1">
    <property type="nucleotide sequence ID" value="NZ_JAYXUI010000013.1"/>
</dbReference>
<name>A0A837FG50_9ENTR</name>
<dbReference type="Proteomes" id="UP000033679">
    <property type="component" value="Unassembled WGS sequence"/>
</dbReference>
<evidence type="ECO:0000256" key="1">
    <source>
        <dbReference type="SAM" id="Coils"/>
    </source>
</evidence>
<organism evidence="3 4">
    <name type="scientific">Enterobacter hormaechei subsp. xiangfangensis</name>
    <dbReference type="NCBI Taxonomy" id="1296536"/>
    <lineage>
        <taxon>Bacteria</taxon>
        <taxon>Pseudomonadati</taxon>
        <taxon>Pseudomonadota</taxon>
        <taxon>Gammaproteobacteria</taxon>
        <taxon>Enterobacterales</taxon>
        <taxon>Enterobacteriaceae</taxon>
        <taxon>Enterobacter</taxon>
        <taxon>Enterobacter cloacae complex</taxon>
    </lineage>
</organism>
<evidence type="ECO:0000313" key="3">
    <source>
        <dbReference type="EMBL" id="KJM70342.1"/>
    </source>
</evidence>
<evidence type="ECO:0000256" key="2">
    <source>
        <dbReference type="SAM" id="MobiDB-lite"/>
    </source>
</evidence>
<dbReference type="AlphaFoldDB" id="A0A837FG50"/>
<proteinExistence type="predicted"/>
<evidence type="ECO:0000313" key="4">
    <source>
        <dbReference type="Proteomes" id="UP000033679"/>
    </source>
</evidence>
<protein>
    <submittedName>
        <fullName evidence="3">Uncharacterized protein</fullName>
    </submittedName>
</protein>
<feature type="region of interest" description="Disordered" evidence="2">
    <location>
        <begin position="207"/>
        <end position="228"/>
    </location>
</feature>
<accession>A0A837FG50</accession>
<reference evidence="3 4" key="1">
    <citation type="submission" date="2015-03" db="EMBL/GenBank/DDBJ databases">
        <authorList>
            <person name="McCorrison J."/>
            <person name="Sanka R."/>
            <person name="Adams M."/>
            <person name="Brinkac L."/>
            <person name="Nierman W."/>
            <person name="Sutton G."/>
            <person name="Nelson K."/>
            <person name="Kiedrowski L."/>
            <person name="Guerrero D."/>
            <person name="Bonomo R."/>
        </authorList>
    </citation>
    <scope>NUCLEOTIDE SEQUENCE [LARGE SCALE GENOMIC DNA]</scope>
    <source>
        <strain evidence="3 4">39373</strain>
    </source>
</reference>